<comment type="similarity">
    <text evidence="6">Belongs to the fabD family.</text>
</comment>
<evidence type="ECO:0000256" key="7">
    <source>
        <dbReference type="PIRSR" id="PIRSR000446-1"/>
    </source>
</evidence>
<evidence type="ECO:0000313" key="9">
    <source>
        <dbReference type="EMBL" id="KZL09099.1"/>
    </source>
</evidence>
<feature type="active site" evidence="7">
    <location>
        <position position="85"/>
    </location>
</feature>
<dbReference type="RefSeq" id="WP_068010128.1">
    <property type="nucleotide sequence ID" value="NZ_FOFM01000020.1"/>
</dbReference>
<keyword evidence="10" id="KW-1185">Reference proteome</keyword>
<dbReference type="STRING" id="989403.SAMN05421798_12010"/>
<dbReference type="EC" id="2.3.1.39" evidence="1 6"/>
<accession>A0A165U0P2</accession>
<dbReference type="GO" id="GO:0005829">
    <property type="term" value="C:cytosol"/>
    <property type="evidence" value="ECO:0007669"/>
    <property type="project" value="TreeGrafter"/>
</dbReference>
<evidence type="ECO:0000256" key="1">
    <source>
        <dbReference type="ARBA" id="ARBA00013258"/>
    </source>
</evidence>
<evidence type="ECO:0000256" key="4">
    <source>
        <dbReference type="ARBA" id="ARBA00023315"/>
    </source>
</evidence>
<dbReference type="Proteomes" id="UP000076577">
    <property type="component" value="Unassembled WGS sequence"/>
</dbReference>
<dbReference type="PATRIC" id="fig|989403.3.peg.4479"/>
<evidence type="ECO:0000313" key="10">
    <source>
        <dbReference type="Proteomes" id="UP000076577"/>
    </source>
</evidence>
<evidence type="ECO:0000256" key="2">
    <source>
        <dbReference type="ARBA" id="ARBA00018953"/>
    </source>
</evidence>
<dbReference type="SMART" id="SM00827">
    <property type="entry name" value="PKS_AT"/>
    <property type="match status" value="1"/>
</dbReference>
<dbReference type="Pfam" id="PF00698">
    <property type="entry name" value="Acyl_transf_1"/>
    <property type="match status" value="1"/>
</dbReference>
<dbReference type="InterPro" id="IPR050858">
    <property type="entry name" value="Mal-CoA-ACP_Trans/PKS_FabD"/>
</dbReference>
<protein>
    <recommendedName>
        <fullName evidence="2 6">Malonyl CoA-acyl carrier protein transacylase</fullName>
        <ecNumber evidence="1 6">2.3.1.39</ecNumber>
    </recommendedName>
</protein>
<dbReference type="SUPFAM" id="SSF52151">
    <property type="entry name" value="FabD/lysophospholipase-like"/>
    <property type="match status" value="1"/>
</dbReference>
<dbReference type="InterPro" id="IPR024925">
    <property type="entry name" value="Malonyl_CoA-ACP_transAc"/>
</dbReference>
<dbReference type="Gene3D" id="3.40.366.10">
    <property type="entry name" value="Malonyl-Coenzyme A Acyl Carrier Protein, domain 2"/>
    <property type="match status" value="1"/>
</dbReference>
<reference evidence="9 10" key="1">
    <citation type="journal article" date="2016" name="Front. Microbiol.">
        <title>Comparative Genomic Analysis Reveals a Diverse Repertoire of Genes Involved in Prokaryote-Eukaryote Interactions within the Pseudovibrio Genus.</title>
        <authorList>
            <person name="Romano S."/>
            <person name="Fernandez-Guerra A."/>
            <person name="Reen F.J."/>
            <person name="Glockner F.O."/>
            <person name="Crowley S.P."/>
            <person name="O'Sullivan O."/>
            <person name="Cotter P.D."/>
            <person name="Adams C."/>
            <person name="Dobson A.D."/>
            <person name="O'Gara F."/>
        </authorList>
    </citation>
    <scope>NUCLEOTIDE SEQUENCE [LARGE SCALE GENOMIC DNA]</scope>
    <source>
        <strain evidence="9 10">Ad2</strain>
    </source>
</reference>
<feature type="domain" description="Malonyl-CoA:ACP transacylase (MAT)" evidence="8">
    <location>
        <begin position="5"/>
        <end position="292"/>
    </location>
</feature>
<dbReference type="OrthoDB" id="9808564at2"/>
<evidence type="ECO:0000256" key="3">
    <source>
        <dbReference type="ARBA" id="ARBA00022679"/>
    </source>
</evidence>
<organism evidence="9 10">
    <name type="scientific">Pseudovibrio axinellae</name>
    <dbReference type="NCBI Taxonomy" id="989403"/>
    <lineage>
        <taxon>Bacteria</taxon>
        <taxon>Pseudomonadati</taxon>
        <taxon>Pseudomonadota</taxon>
        <taxon>Alphaproteobacteria</taxon>
        <taxon>Hyphomicrobiales</taxon>
        <taxon>Stappiaceae</taxon>
        <taxon>Pseudovibrio</taxon>
    </lineage>
</organism>
<dbReference type="Gene3D" id="3.30.70.250">
    <property type="entry name" value="Malonyl-CoA ACP transacylase, ACP-binding"/>
    <property type="match status" value="1"/>
</dbReference>
<gene>
    <name evidence="9" type="primary">baeE</name>
    <name evidence="9" type="ORF">PsAD2_04103</name>
</gene>
<feature type="active site" evidence="7">
    <location>
        <position position="194"/>
    </location>
</feature>
<keyword evidence="4 6" id="KW-0012">Acyltransferase</keyword>
<dbReference type="EMBL" id="LMCB01000125">
    <property type="protein sequence ID" value="KZL09099.1"/>
    <property type="molecule type" value="Genomic_DNA"/>
</dbReference>
<dbReference type="InterPro" id="IPR016035">
    <property type="entry name" value="Acyl_Trfase/lysoPLipase"/>
</dbReference>
<dbReference type="InterPro" id="IPR001227">
    <property type="entry name" value="Ac_transferase_dom_sf"/>
</dbReference>
<comment type="caution">
    <text evidence="9">The sequence shown here is derived from an EMBL/GenBank/DDBJ whole genome shotgun (WGS) entry which is preliminary data.</text>
</comment>
<sequence>MITFVFPGQGAQYSGMGQALMDHFPQELATADRIIGGSARTLCSSDDAVLRQTENTQPALYLINALFLKNAQRMGLHPSMTAGHSLGELNALQAAGVFDFETGLRIAVERGKAMGSAEENPFQGGMVAATSVSDLAKLEAFMASQFPEFDIATRNSPSQVGLSGPREKLKELCEALHAEGLARAIVLNVGCAFHSRYIEPSTHRFRNWLETAPLQIEAPRFDVISNVTAAPFPKERQEIIELLVQSLISPVRWLETVQTIAQRGHVLFHELGPRSVLTHLIKDVFAAERAES</sequence>
<dbReference type="PANTHER" id="PTHR42681:SF1">
    <property type="entry name" value="MALONYL-COA-ACYL CARRIER PROTEIN TRANSACYLASE, MITOCHONDRIAL"/>
    <property type="match status" value="1"/>
</dbReference>
<evidence type="ECO:0000259" key="8">
    <source>
        <dbReference type="SMART" id="SM00827"/>
    </source>
</evidence>
<dbReference type="AlphaFoldDB" id="A0A165U0P2"/>
<evidence type="ECO:0000256" key="5">
    <source>
        <dbReference type="ARBA" id="ARBA00048462"/>
    </source>
</evidence>
<dbReference type="InterPro" id="IPR016036">
    <property type="entry name" value="Malonyl_transacylase_ACP-bd"/>
</dbReference>
<dbReference type="PIRSF" id="PIRSF000446">
    <property type="entry name" value="Mct"/>
    <property type="match status" value="1"/>
</dbReference>
<dbReference type="PANTHER" id="PTHR42681">
    <property type="entry name" value="MALONYL-COA-ACYL CARRIER PROTEIN TRANSACYLASE, MITOCHONDRIAL"/>
    <property type="match status" value="1"/>
</dbReference>
<dbReference type="GO" id="GO:0004314">
    <property type="term" value="F:[acyl-carrier-protein] S-malonyltransferase activity"/>
    <property type="evidence" value="ECO:0007669"/>
    <property type="project" value="UniProtKB-EC"/>
</dbReference>
<dbReference type="SUPFAM" id="SSF55048">
    <property type="entry name" value="Probable ACP-binding domain of malonyl-CoA ACP transacylase"/>
    <property type="match status" value="1"/>
</dbReference>
<comment type="catalytic activity">
    <reaction evidence="5 6">
        <text>holo-[ACP] + malonyl-CoA = malonyl-[ACP] + CoA</text>
        <dbReference type="Rhea" id="RHEA:41792"/>
        <dbReference type="Rhea" id="RHEA-COMP:9623"/>
        <dbReference type="Rhea" id="RHEA-COMP:9685"/>
        <dbReference type="ChEBI" id="CHEBI:57287"/>
        <dbReference type="ChEBI" id="CHEBI:57384"/>
        <dbReference type="ChEBI" id="CHEBI:64479"/>
        <dbReference type="ChEBI" id="CHEBI:78449"/>
        <dbReference type="EC" id="2.3.1.39"/>
    </reaction>
</comment>
<evidence type="ECO:0000256" key="6">
    <source>
        <dbReference type="PIRNR" id="PIRNR000446"/>
    </source>
</evidence>
<keyword evidence="3 6" id="KW-0808">Transferase</keyword>
<proteinExistence type="inferred from homology"/>
<name>A0A165U0P2_9HYPH</name>
<dbReference type="InterPro" id="IPR014043">
    <property type="entry name" value="Acyl_transferase_dom"/>
</dbReference>
<dbReference type="GO" id="GO:0006633">
    <property type="term" value="P:fatty acid biosynthetic process"/>
    <property type="evidence" value="ECO:0007669"/>
    <property type="project" value="TreeGrafter"/>
</dbReference>